<keyword evidence="2" id="KW-1185">Reference proteome</keyword>
<dbReference type="Proteomes" id="UP000298652">
    <property type="component" value="Chromosome 5"/>
</dbReference>
<protein>
    <submittedName>
        <fullName evidence="1">Uncharacterized protein</fullName>
    </submittedName>
</protein>
<name>A0A4U6ULS2_SETVI</name>
<organism evidence="1 2">
    <name type="scientific">Setaria viridis</name>
    <name type="common">Green bristlegrass</name>
    <name type="synonym">Setaria italica subsp. viridis</name>
    <dbReference type="NCBI Taxonomy" id="4556"/>
    <lineage>
        <taxon>Eukaryota</taxon>
        <taxon>Viridiplantae</taxon>
        <taxon>Streptophyta</taxon>
        <taxon>Embryophyta</taxon>
        <taxon>Tracheophyta</taxon>
        <taxon>Spermatophyta</taxon>
        <taxon>Magnoliopsida</taxon>
        <taxon>Liliopsida</taxon>
        <taxon>Poales</taxon>
        <taxon>Poaceae</taxon>
        <taxon>PACMAD clade</taxon>
        <taxon>Panicoideae</taxon>
        <taxon>Panicodae</taxon>
        <taxon>Paniceae</taxon>
        <taxon>Cenchrinae</taxon>
        <taxon>Setaria</taxon>
    </lineage>
</organism>
<evidence type="ECO:0000313" key="1">
    <source>
        <dbReference type="EMBL" id="TKW15233.1"/>
    </source>
</evidence>
<evidence type="ECO:0000313" key="2">
    <source>
        <dbReference type="Proteomes" id="UP000298652"/>
    </source>
</evidence>
<gene>
    <name evidence="1" type="ORF">SEVIR_5G223800v2</name>
</gene>
<reference evidence="1" key="1">
    <citation type="submission" date="2019-03" db="EMBL/GenBank/DDBJ databases">
        <title>WGS assembly of Setaria viridis.</title>
        <authorList>
            <person name="Huang P."/>
            <person name="Jenkins J."/>
            <person name="Grimwood J."/>
            <person name="Barry K."/>
            <person name="Healey A."/>
            <person name="Mamidi S."/>
            <person name="Sreedasyam A."/>
            <person name="Shu S."/>
            <person name="Feldman M."/>
            <person name="Wu J."/>
            <person name="Yu Y."/>
            <person name="Chen C."/>
            <person name="Johnson J."/>
            <person name="Rokhsar D."/>
            <person name="Baxter I."/>
            <person name="Schmutz J."/>
            <person name="Brutnell T."/>
            <person name="Kellogg E."/>
        </authorList>
    </citation>
    <scope>NUCLEOTIDE SEQUENCE [LARGE SCALE GENOMIC DNA]</scope>
</reference>
<dbReference type="EMBL" id="CM016556">
    <property type="protein sequence ID" value="TKW15233.1"/>
    <property type="molecule type" value="Genomic_DNA"/>
</dbReference>
<dbReference type="AlphaFoldDB" id="A0A4U6ULS2"/>
<sequence>MIESRKENKIEQSIPYKVCTLSVCLRCCGITSSSPHPPAAWITPSALCVLPLALLRILPPGVMFSRREPHVWNLGTGLGLTYTELGWEQYLTNEWFSPRHKYLTMRIVSIFRKKFSYTSWSV</sequence>
<proteinExistence type="predicted"/>
<dbReference type="Gramene" id="TKW15233">
    <property type="protein sequence ID" value="TKW15233"/>
    <property type="gene ID" value="SEVIR_5G223800v2"/>
</dbReference>
<accession>A0A4U6ULS2</accession>